<feature type="repeat" description="Pumilio" evidence="7">
    <location>
        <begin position="762"/>
        <end position="797"/>
    </location>
</feature>
<gene>
    <name evidence="12" type="ORF">KC19_VG023800</name>
</gene>
<dbReference type="Pfam" id="PF00642">
    <property type="entry name" value="zf-CCCH"/>
    <property type="match status" value="1"/>
</dbReference>
<feature type="repeat" description="Pumilio" evidence="7">
    <location>
        <begin position="651"/>
        <end position="686"/>
    </location>
</feature>
<reference evidence="12" key="1">
    <citation type="submission" date="2020-06" db="EMBL/GenBank/DDBJ databases">
        <title>WGS assembly of Ceratodon purpureus strain R40.</title>
        <authorList>
            <person name="Carey S.B."/>
            <person name="Jenkins J."/>
            <person name="Shu S."/>
            <person name="Lovell J.T."/>
            <person name="Sreedasyam A."/>
            <person name="Maumus F."/>
            <person name="Tiley G.P."/>
            <person name="Fernandez-Pozo N."/>
            <person name="Barry K."/>
            <person name="Chen C."/>
            <person name="Wang M."/>
            <person name="Lipzen A."/>
            <person name="Daum C."/>
            <person name="Saski C.A."/>
            <person name="Payton A.C."/>
            <person name="Mcbreen J.C."/>
            <person name="Conrad R.E."/>
            <person name="Kollar L.M."/>
            <person name="Olsson S."/>
            <person name="Huttunen S."/>
            <person name="Landis J.B."/>
            <person name="Wickett N.J."/>
            <person name="Johnson M.G."/>
            <person name="Rensing S.A."/>
            <person name="Grimwood J."/>
            <person name="Schmutz J."/>
            <person name="Mcdaniel S.F."/>
        </authorList>
    </citation>
    <scope>NUCLEOTIDE SEQUENCE</scope>
    <source>
        <strain evidence="12">R40</strain>
    </source>
</reference>
<evidence type="ECO:0000313" key="13">
    <source>
        <dbReference type="Proteomes" id="UP000822688"/>
    </source>
</evidence>
<dbReference type="AlphaFoldDB" id="A0A8T0HLM2"/>
<comment type="caution">
    <text evidence="12">The sequence shown here is derived from an EMBL/GenBank/DDBJ whole genome shotgun (WGS) entry which is preliminary data.</text>
</comment>
<protein>
    <submittedName>
        <fullName evidence="12">Uncharacterized protein</fullName>
    </submittedName>
</protein>
<dbReference type="InterPro" id="IPR001313">
    <property type="entry name" value="Pumilio_RNA-bd_rpt"/>
</dbReference>
<feature type="region of interest" description="Disordered" evidence="9">
    <location>
        <begin position="131"/>
        <end position="162"/>
    </location>
</feature>
<evidence type="ECO:0000259" key="11">
    <source>
        <dbReference type="PROSITE" id="PS50303"/>
    </source>
</evidence>
<evidence type="ECO:0000256" key="2">
    <source>
        <dbReference type="ARBA" id="ARBA00022737"/>
    </source>
</evidence>
<dbReference type="GO" id="GO:0005737">
    <property type="term" value="C:cytoplasm"/>
    <property type="evidence" value="ECO:0007669"/>
    <property type="project" value="TreeGrafter"/>
</dbReference>
<dbReference type="InterPro" id="IPR036855">
    <property type="entry name" value="Znf_CCCH_sf"/>
</dbReference>
<keyword evidence="3 8" id="KW-0863">Zinc-finger</keyword>
<dbReference type="SUPFAM" id="SSF48371">
    <property type="entry name" value="ARM repeat"/>
    <property type="match status" value="1"/>
</dbReference>
<dbReference type="Gene3D" id="4.10.1000.10">
    <property type="entry name" value="Zinc finger, CCCH-type"/>
    <property type="match status" value="1"/>
</dbReference>
<feature type="repeat" description="Pumilio" evidence="7">
    <location>
        <begin position="725"/>
        <end position="761"/>
    </location>
</feature>
<evidence type="ECO:0000256" key="7">
    <source>
        <dbReference type="PROSITE-ProRule" id="PRU00317"/>
    </source>
</evidence>
<feature type="domain" description="PUM-HD" evidence="11">
    <location>
        <begin position="628"/>
        <end position="969"/>
    </location>
</feature>
<feature type="compositionally biased region" description="Polar residues" evidence="9">
    <location>
        <begin position="567"/>
        <end position="580"/>
    </location>
</feature>
<dbReference type="InterPro" id="IPR033712">
    <property type="entry name" value="Pumilio_RNA-bd"/>
</dbReference>
<evidence type="ECO:0000256" key="1">
    <source>
        <dbReference type="ARBA" id="ARBA00022723"/>
    </source>
</evidence>
<evidence type="ECO:0000313" key="12">
    <source>
        <dbReference type="EMBL" id="KAG0571578.1"/>
    </source>
</evidence>
<dbReference type="Proteomes" id="UP000822688">
    <property type="component" value="Chromosome V"/>
</dbReference>
<dbReference type="PROSITE" id="PS50103">
    <property type="entry name" value="ZF_C3H1"/>
    <property type="match status" value="1"/>
</dbReference>
<feature type="region of interest" description="Disordered" evidence="9">
    <location>
        <begin position="1"/>
        <end position="34"/>
    </location>
</feature>
<dbReference type="InterPro" id="IPR033133">
    <property type="entry name" value="PUM-HD"/>
</dbReference>
<keyword evidence="1 8" id="KW-0479">Metal-binding</keyword>
<dbReference type="PROSITE" id="PS50303">
    <property type="entry name" value="PUM_HD"/>
    <property type="match status" value="1"/>
</dbReference>
<dbReference type="SUPFAM" id="SSF90229">
    <property type="entry name" value="CCCH zinc finger"/>
    <property type="match status" value="1"/>
</dbReference>
<dbReference type="Pfam" id="PF00806">
    <property type="entry name" value="PUF"/>
    <property type="match status" value="8"/>
</dbReference>
<evidence type="ECO:0000256" key="6">
    <source>
        <dbReference type="ARBA" id="ARBA00058490"/>
    </source>
</evidence>
<dbReference type="FunFam" id="1.25.10.10:FF:000237">
    <property type="entry name" value="Pumilio homolog 9"/>
    <property type="match status" value="1"/>
</dbReference>
<evidence type="ECO:0000256" key="8">
    <source>
        <dbReference type="PROSITE-ProRule" id="PRU00723"/>
    </source>
</evidence>
<feature type="region of interest" description="Disordered" evidence="9">
    <location>
        <begin position="195"/>
        <end position="234"/>
    </location>
</feature>
<dbReference type="PANTHER" id="PTHR12537:SF13">
    <property type="entry name" value="PUMILIO HOMOLOGY DOMAIN FAMILY MEMBER 4"/>
    <property type="match status" value="1"/>
</dbReference>
<feature type="domain" description="C3H1-type" evidence="10">
    <location>
        <begin position="494"/>
        <end position="521"/>
    </location>
</feature>
<keyword evidence="4 8" id="KW-0862">Zinc</keyword>
<feature type="repeat" description="Pumilio" evidence="7">
    <location>
        <begin position="798"/>
        <end position="833"/>
    </location>
</feature>
<dbReference type="InterPro" id="IPR000571">
    <property type="entry name" value="Znf_CCCH"/>
</dbReference>
<feature type="repeat" description="Pumilio" evidence="7">
    <location>
        <begin position="906"/>
        <end position="943"/>
    </location>
</feature>
<feature type="compositionally biased region" description="Low complexity" evidence="9">
    <location>
        <begin position="137"/>
        <end position="151"/>
    </location>
</feature>
<dbReference type="GO" id="GO:0008270">
    <property type="term" value="F:zinc ion binding"/>
    <property type="evidence" value="ECO:0007669"/>
    <property type="project" value="UniProtKB-KW"/>
</dbReference>
<dbReference type="EMBL" id="CM026426">
    <property type="protein sequence ID" value="KAG0571578.1"/>
    <property type="molecule type" value="Genomic_DNA"/>
</dbReference>
<dbReference type="SMART" id="SM00356">
    <property type="entry name" value="ZnF_C3H1"/>
    <property type="match status" value="1"/>
</dbReference>
<feature type="repeat" description="Pumilio" evidence="7">
    <location>
        <begin position="834"/>
        <end position="870"/>
    </location>
</feature>
<organism evidence="12 13">
    <name type="scientific">Ceratodon purpureus</name>
    <name type="common">Fire moss</name>
    <name type="synonym">Dicranum purpureum</name>
    <dbReference type="NCBI Taxonomy" id="3225"/>
    <lineage>
        <taxon>Eukaryota</taxon>
        <taxon>Viridiplantae</taxon>
        <taxon>Streptophyta</taxon>
        <taxon>Embryophyta</taxon>
        <taxon>Bryophyta</taxon>
        <taxon>Bryophytina</taxon>
        <taxon>Bryopsida</taxon>
        <taxon>Dicranidae</taxon>
        <taxon>Pseudoditrichales</taxon>
        <taxon>Ditrichaceae</taxon>
        <taxon>Ceratodon</taxon>
    </lineage>
</organism>
<dbReference type="SMART" id="SM00025">
    <property type="entry name" value="Pumilio"/>
    <property type="match status" value="8"/>
</dbReference>
<dbReference type="InterPro" id="IPR016024">
    <property type="entry name" value="ARM-type_fold"/>
</dbReference>
<dbReference type="Gene3D" id="1.25.10.10">
    <property type="entry name" value="Leucine-rich Repeat Variant"/>
    <property type="match status" value="1"/>
</dbReference>
<comment type="function">
    <text evidence="6">Sequence-specific RNA-binding protein that regulates translation and mRNA stability by binding the 3'-UTR of target mRNAs.</text>
</comment>
<dbReference type="GO" id="GO:0006417">
    <property type="term" value="P:regulation of translation"/>
    <property type="evidence" value="ECO:0007669"/>
    <property type="project" value="UniProtKB-KW"/>
</dbReference>
<evidence type="ECO:0000259" key="10">
    <source>
        <dbReference type="PROSITE" id="PS50103"/>
    </source>
</evidence>
<evidence type="ECO:0000256" key="5">
    <source>
        <dbReference type="ARBA" id="ARBA00022845"/>
    </source>
</evidence>
<dbReference type="GO" id="GO:0003729">
    <property type="term" value="F:mRNA binding"/>
    <property type="evidence" value="ECO:0007669"/>
    <property type="project" value="TreeGrafter"/>
</dbReference>
<dbReference type="PANTHER" id="PTHR12537">
    <property type="entry name" value="RNA BINDING PROTEIN PUMILIO-RELATED"/>
    <property type="match status" value="1"/>
</dbReference>
<dbReference type="CDD" id="cd07920">
    <property type="entry name" value="Pumilio"/>
    <property type="match status" value="1"/>
</dbReference>
<feature type="zinc finger region" description="C3H1-type" evidence="8">
    <location>
        <begin position="494"/>
        <end position="521"/>
    </location>
</feature>
<evidence type="ECO:0000256" key="3">
    <source>
        <dbReference type="ARBA" id="ARBA00022771"/>
    </source>
</evidence>
<sequence length="969" mass="106587">MEQDDEEFEQLLHEIPQATSPDTPNEVPRATSAPPHLEELQRVYGQNVDAHEFGLLPDEVPVKPFIDIRCDEQYEDFYKSYSGAKKLPPPMDNRTLYNDLPVLSPKATQLSYNLAGLQLDSPRTRHRKHRQLEAHQKQQQVQQQQMFQQQQREPSPNHHSAAVHHFANSSSNQMFGEPKMTSAFGNLNFDGNSGRGLQSIPDDTGDSLTLSHGANGGLTGGNISNGQGPAEPNGMYGNMDAFGVGSGGYGAGSGASLETFTSRSPPPMDLFPRTSSGLDALGNGLYNGMGDFTQVASVEKLLRQGSPGLNTFTAARGGEAYGSAVASSFEQHQQSEVLEAVHSAARVQVASAPGTDFYSPSSQQQILYDKNFSSLYEAQRQANALVQAQNQMAALRYAQVQAQVQAEIEDEKRKQQQRLILQQHQQQLGDRPSHMQLLATFQGQQTAGPYGRGGIAPTMNSIHNQAIQKLRQQQALDSLWAAQGLVPSESSRTTAASSICRYYNQGYCSRGDMCPFLHAPAGCSTRVGHAASATLKEPARIGQLVALSREERLPAYPEKILQRRSPRASNGGTPAVSVSTGLRRKGDGVSNEHTNGYSNGHIALGSTPIPSPYAGEPQAHRVIQENLEFDSRLSVAHHLQQQQPKYTKLEEVEGRIYLIAKDQHGCRFLQKKFDEGGLEDVQKIFHEIIGHITELMKDPFGNYLVQKLLEVCDESQRMEILRVVTVDGELVKISLNMHGTRAVQKLIETLKSPEQVNMVITALTEGVVELIKDLNGNHVVQRCLQKLSHEDSQFIFDAAAAHCVEIATHRHGCCVMQRCVDFASAPQKQRLVAVIAANALALSQDPYGNYVVQYILDLKAGWATSEVMVRLEGSYAFLAMQKFSSNVVEKCLKLGVEEHRGRLVRELTASSRLGQLLQDQYANYVIQSALSVCKGPLHAGLVDAIRPYLPALRNSPYGKRILSRTNIKK</sequence>
<keyword evidence="5" id="KW-0810">Translation regulation</keyword>
<feature type="region of interest" description="Disordered" evidence="9">
    <location>
        <begin position="564"/>
        <end position="589"/>
    </location>
</feature>
<keyword evidence="13" id="KW-1185">Reference proteome</keyword>
<dbReference type="PROSITE" id="PS50302">
    <property type="entry name" value="PUM"/>
    <property type="match status" value="7"/>
</dbReference>
<accession>A0A8T0HLM2</accession>
<proteinExistence type="predicted"/>
<keyword evidence="2" id="KW-0677">Repeat</keyword>
<evidence type="ECO:0000256" key="9">
    <source>
        <dbReference type="SAM" id="MobiDB-lite"/>
    </source>
</evidence>
<feature type="repeat" description="Pumilio" evidence="7">
    <location>
        <begin position="687"/>
        <end position="722"/>
    </location>
</feature>
<evidence type="ECO:0000256" key="4">
    <source>
        <dbReference type="ARBA" id="ARBA00022833"/>
    </source>
</evidence>
<dbReference type="InterPro" id="IPR011989">
    <property type="entry name" value="ARM-like"/>
</dbReference>
<name>A0A8T0HLM2_CERPU</name>